<keyword evidence="1" id="KW-1185">Reference proteome</keyword>
<protein>
    <submittedName>
        <fullName evidence="2">Uncharacterized protein LOC107767416</fullName>
    </submittedName>
</protein>
<dbReference type="RefSeq" id="XP_075099183.1">
    <property type="nucleotide sequence ID" value="XM_075243082.1"/>
</dbReference>
<accession>A0AC58TPP6</accession>
<sequence length="251" mass="29205">MVTLEDRRIRMRKQFIYSNVWAQHPQFTDLVKAGWEVQVEGCKMFKIVRKLKMLKKALKKLNADHFSNIVTEANMDRVTLKEVRERLQRDPTNRELQLEEANMYAKFRKSSYMVEVYLQQKSKATWLRLGDENTKYFHSVIKHKRLQQTTTQLKDEQGIWQNDPTVIANMLVDCYTDLLGTRGNSSVRLCTSIIQNGPLLSIPQQVELIRPFNGKDVNEAMFNIDSNKSPGPDGYGSGFFKATWSIRRGSH</sequence>
<evidence type="ECO:0000313" key="1">
    <source>
        <dbReference type="Proteomes" id="UP000790787"/>
    </source>
</evidence>
<dbReference type="Proteomes" id="UP000790787">
    <property type="component" value="Chromosome 22"/>
</dbReference>
<organism evidence="1 2">
    <name type="scientific">Nicotiana tabacum</name>
    <name type="common">Common tobacco</name>
    <dbReference type="NCBI Taxonomy" id="4097"/>
    <lineage>
        <taxon>Eukaryota</taxon>
        <taxon>Viridiplantae</taxon>
        <taxon>Streptophyta</taxon>
        <taxon>Embryophyta</taxon>
        <taxon>Tracheophyta</taxon>
        <taxon>Spermatophyta</taxon>
        <taxon>Magnoliopsida</taxon>
        <taxon>eudicotyledons</taxon>
        <taxon>Gunneridae</taxon>
        <taxon>Pentapetalae</taxon>
        <taxon>asterids</taxon>
        <taxon>lamiids</taxon>
        <taxon>Solanales</taxon>
        <taxon>Solanaceae</taxon>
        <taxon>Nicotianoideae</taxon>
        <taxon>Nicotianeae</taxon>
        <taxon>Nicotiana</taxon>
    </lineage>
</organism>
<reference evidence="2" key="2">
    <citation type="submission" date="2025-08" db="UniProtKB">
        <authorList>
            <consortium name="RefSeq"/>
        </authorList>
    </citation>
    <scope>IDENTIFICATION</scope>
    <source>
        <tissue evidence="2">Leaf</tissue>
    </source>
</reference>
<gene>
    <name evidence="2" type="primary">LOC107767416</name>
</gene>
<reference evidence="1" key="1">
    <citation type="journal article" date="2014" name="Nat. Commun.">
        <title>The tobacco genome sequence and its comparison with those of tomato and potato.</title>
        <authorList>
            <person name="Sierro N."/>
            <person name="Battey J.N."/>
            <person name="Ouadi S."/>
            <person name="Bakaher N."/>
            <person name="Bovet L."/>
            <person name="Willig A."/>
            <person name="Goepfert S."/>
            <person name="Peitsch M.C."/>
            <person name="Ivanov N.V."/>
        </authorList>
    </citation>
    <scope>NUCLEOTIDE SEQUENCE [LARGE SCALE GENOMIC DNA]</scope>
</reference>
<name>A0AC58TPP6_TOBAC</name>
<evidence type="ECO:0000313" key="2">
    <source>
        <dbReference type="RefSeq" id="XP_075099183.1"/>
    </source>
</evidence>
<proteinExistence type="predicted"/>